<dbReference type="SMART" id="SM01296">
    <property type="entry name" value="N2227"/>
    <property type="match status" value="1"/>
</dbReference>
<dbReference type="SUPFAM" id="SSF53335">
    <property type="entry name" value="S-adenosyl-L-methionine-dependent methyltransferases"/>
    <property type="match status" value="1"/>
</dbReference>
<dbReference type="PANTHER" id="PTHR12303:SF6">
    <property type="entry name" value="CARNOSINE N-METHYLTRANSFERASE"/>
    <property type="match status" value="1"/>
</dbReference>
<keyword evidence="5" id="KW-0949">S-adenosyl-L-methionine</keyword>
<feature type="signal peptide" evidence="6">
    <location>
        <begin position="1"/>
        <end position="16"/>
    </location>
</feature>
<proteinExistence type="inferred from homology"/>
<dbReference type="GO" id="GO:0032259">
    <property type="term" value="P:methylation"/>
    <property type="evidence" value="ECO:0007669"/>
    <property type="project" value="UniProtKB-KW"/>
</dbReference>
<dbReference type="AlphaFoldDB" id="A0A813KTM4"/>
<evidence type="ECO:0000256" key="1">
    <source>
        <dbReference type="ARBA" id="ARBA00010086"/>
    </source>
</evidence>
<evidence type="ECO:0000256" key="3">
    <source>
        <dbReference type="ARBA" id="ARBA00022603"/>
    </source>
</evidence>
<dbReference type="EMBL" id="CAJNNW010032268">
    <property type="protein sequence ID" value="CAE8712094.1"/>
    <property type="molecule type" value="Genomic_DNA"/>
</dbReference>
<dbReference type="PANTHER" id="PTHR12303">
    <property type="entry name" value="CARNOSINE N-METHYLTRANSFERASE"/>
    <property type="match status" value="1"/>
</dbReference>
<keyword evidence="3" id="KW-0489">Methyltransferase</keyword>
<feature type="chain" id="PRO_5032694754" description="carnosine N-methyltransferase" evidence="6">
    <location>
        <begin position="17"/>
        <end position="772"/>
    </location>
</feature>
<dbReference type="InterPro" id="IPR012901">
    <property type="entry name" value="CARME"/>
</dbReference>
<evidence type="ECO:0000256" key="6">
    <source>
        <dbReference type="SAM" id="SignalP"/>
    </source>
</evidence>
<dbReference type="GO" id="GO:0030735">
    <property type="term" value="F:carnosine N-methyltransferase activity"/>
    <property type="evidence" value="ECO:0007669"/>
    <property type="project" value="UniProtKB-EC"/>
</dbReference>
<reference evidence="7" key="1">
    <citation type="submission" date="2021-02" db="EMBL/GenBank/DDBJ databases">
        <authorList>
            <person name="Dougan E. K."/>
            <person name="Rhodes N."/>
            <person name="Thang M."/>
            <person name="Chan C."/>
        </authorList>
    </citation>
    <scope>NUCLEOTIDE SEQUENCE</scope>
</reference>
<evidence type="ECO:0000256" key="4">
    <source>
        <dbReference type="ARBA" id="ARBA00022679"/>
    </source>
</evidence>
<evidence type="ECO:0000256" key="5">
    <source>
        <dbReference type="ARBA" id="ARBA00022691"/>
    </source>
</evidence>
<keyword evidence="6" id="KW-0732">Signal</keyword>
<sequence length="772" mass="85288">MSRCLLLVGLAAAAQACDVGYNFGQYKDVHATELRVTLTWWTVEPVSKANVYLSTATGTACNSGYFGAQFHPTSGSVLFSMWDNPKHVGLQNNSEFPFQSLPAGGNCWRNALDASGKSTGVQCGQPWPRNKTASQNVSFHLGAPYEFKLAMTMQNASGALWEVTMLDPVIKSTMSVGRIFFVDAPLGLPMSCRALGQSQDPPKQGLSSYTFLEYFEAPFDYTTVATWKGFTAFAPDGTQYKVPDIMKDCCGKTYGQPPTGGFLDTSRRCLPPECDELELTMMCGPYVKPSKSAVAANPNCLEAHRQLGTTMHDCWQNGPPSSLDECFAHPALKSLPGALRLRAEPFQVCAAALEMECVAAGSVLNGAGLFEMDHQYDVNGLLEIAAMGNVVDVVWQMKKRRASASVDAAYRRVSARIRERYSEDADYDLGRLQETMQALDDQDKILWKVDPAPWFHEIQTRVNVNSSFLKLFPSEEVCGAPLGPRAKELISIVPQDHRVASRNSSKVRSTLRQFVRDWAVEGEAEREASYAPLINAMKKHLPPPAQGSRVRAPSVLCPGSGLGRLPFELVRLGYAAQGNEFSYHMLLGSHLILNRSHRPGCFPIFPYVLSTSNRKGRWDHLHQVKVPDVCPRDVLNQDSELSMCAGEFVAIYENQVGAWDGLATCFFLDTAKNVFLYIRTIAKILRTGGIWANIGPLLFHYADVENEMSVELSWEEIKPVICRYFDIVEEETRIARYTSNAAALGGVRYRCIYFVAVRNSEAPSGASKPVFG</sequence>
<dbReference type="InterPro" id="IPR029063">
    <property type="entry name" value="SAM-dependent_MTases_sf"/>
</dbReference>
<comment type="caution">
    <text evidence="7">The sequence shown here is derived from an EMBL/GenBank/DDBJ whole genome shotgun (WGS) entry which is preliminary data.</text>
</comment>
<organism evidence="7 8">
    <name type="scientific">Polarella glacialis</name>
    <name type="common">Dinoflagellate</name>
    <dbReference type="NCBI Taxonomy" id="89957"/>
    <lineage>
        <taxon>Eukaryota</taxon>
        <taxon>Sar</taxon>
        <taxon>Alveolata</taxon>
        <taxon>Dinophyceae</taxon>
        <taxon>Suessiales</taxon>
        <taxon>Suessiaceae</taxon>
        <taxon>Polarella</taxon>
    </lineage>
</organism>
<comment type="similarity">
    <text evidence="1">Belongs to the carnosine N-methyltransferase family.</text>
</comment>
<evidence type="ECO:0000313" key="7">
    <source>
        <dbReference type="EMBL" id="CAE8712094.1"/>
    </source>
</evidence>
<keyword evidence="4" id="KW-0808">Transferase</keyword>
<dbReference type="Proteomes" id="UP000626109">
    <property type="component" value="Unassembled WGS sequence"/>
</dbReference>
<dbReference type="PROSITE" id="PS51257">
    <property type="entry name" value="PROKAR_LIPOPROTEIN"/>
    <property type="match status" value="1"/>
</dbReference>
<gene>
    <name evidence="7" type="ORF">PGLA2088_LOCUS36834</name>
</gene>
<dbReference type="EC" id="2.1.1.22" evidence="2"/>
<name>A0A813KTM4_POLGL</name>
<evidence type="ECO:0000256" key="2">
    <source>
        <dbReference type="ARBA" id="ARBA00012003"/>
    </source>
</evidence>
<evidence type="ECO:0000313" key="8">
    <source>
        <dbReference type="Proteomes" id="UP000626109"/>
    </source>
</evidence>
<accession>A0A813KTM4</accession>
<dbReference type="Pfam" id="PF07942">
    <property type="entry name" value="CARME"/>
    <property type="match status" value="1"/>
</dbReference>
<protein>
    <recommendedName>
        <fullName evidence="2">carnosine N-methyltransferase</fullName>
        <ecNumber evidence="2">2.1.1.22</ecNumber>
    </recommendedName>
</protein>